<evidence type="ECO:0000256" key="1">
    <source>
        <dbReference type="ARBA" id="ARBA00022737"/>
    </source>
</evidence>
<dbReference type="Pfam" id="PF16534">
    <property type="entry name" value="ULD"/>
    <property type="match status" value="1"/>
</dbReference>
<dbReference type="InterPro" id="IPR038224">
    <property type="entry name" value="SATB_ULD_sf"/>
</dbReference>
<evidence type="ECO:0000256" key="3">
    <source>
        <dbReference type="ARBA" id="ARBA00023125"/>
    </source>
</evidence>
<keyword evidence="5" id="KW-0539">Nucleus</keyword>
<dbReference type="PANTHER" id="PTHR15116:SF16">
    <property type="entry name" value="DEFECTIVE PROVENTRICULUS, ISOFORM A"/>
    <property type="match status" value="1"/>
</dbReference>
<keyword evidence="3" id="KW-0238">DNA-binding</keyword>
<organism evidence="7 8">
    <name type="scientific">Limulus polyphemus</name>
    <name type="common">Atlantic horseshoe crab</name>
    <dbReference type="NCBI Taxonomy" id="6850"/>
    <lineage>
        <taxon>Eukaryota</taxon>
        <taxon>Metazoa</taxon>
        <taxon>Ecdysozoa</taxon>
        <taxon>Arthropoda</taxon>
        <taxon>Chelicerata</taxon>
        <taxon>Merostomata</taxon>
        <taxon>Xiphosura</taxon>
        <taxon>Limulidae</taxon>
        <taxon>Limulus</taxon>
    </lineage>
</organism>
<dbReference type="Gene3D" id="3.10.20.710">
    <property type="entry name" value="SATB, ubiquitin-like oligomerisation domain"/>
    <property type="match status" value="1"/>
</dbReference>
<name>A0ABM1TDQ0_LIMPO</name>
<keyword evidence="7" id="KW-1185">Reference proteome</keyword>
<dbReference type="PANTHER" id="PTHR15116">
    <property type="entry name" value="DNA-BINDING PROTEIN SATB FAMILY MEMBER"/>
    <property type="match status" value="1"/>
</dbReference>
<keyword evidence="1" id="KW-0677">Repeat</keyword>
<proteinExistence type="predicted"/>
<evidence type="ECO:0000256" key="2">
    <source>
        <dbReference type="ARBA" id="ARBA00022843"/>
    </source>
</evidence>
<dbReference type="InterPro" id="IPR039673">
    <property type="entry name" value="SATB1/SATB2"/>
</dbReference>
<feature type="domain" description="CMP" evidence="6">
    <location>
        <begin position="1"/>
        <end position="47"/>
    </location>
</feature>
<gene>
    <name evidence="8" type="primary">LOC106469743</name>
</gene>
<keyword evidence="2" id="KW-0832">Ubl conjugation</keyword>
<evidence type="ECO:0000256" key="4">
    <source>
        <dbReference type="ARBA" id="ARBA00023155"/>
    </source>
</evidence>
<protein>
    <submittedName>
        <fullName evidence="8">DNA-binding protein SATB2-like</fullName>
    </submittedName>
</protein>
<reference evidence="8" key="1">
    <citation type="submission" date="2025-08" db="UniProtKB">
        <authorList>
            <consortium name="RefSeq"/>
        </authorList>
    </citation>
    <scope>IDENTIFICATION</scope>
    <source>
        <tissue evidence="8">Muscle</tissue>
    </source>
</reference>
<dbReference type="PROSITE" id="PS51982">
    <property type="entry name" value="CMP"/>
    <property type="match status" value="1"/>
</dbReference>
<dbReference type="GeneID" id="106469743"/>
<sequence>MCAKGAIQLKNWKPLSFEQITDTSDATVGDILGDLGAVATLRIRLSSMKHFHMDIVSSNYTGKSVAMFERIPSIWI</sequence>
<accession>A0ABM1TDQ0</accession>
<evidence type="ECO:0000256" key="5">
    <source>
        <dbReference type="ARBA" id="ARBA00023242"/>
    </source>
</evidence>
<keyword evidence="4" id="KW-0371">Homeobox</keyword>
<evidence type="ECO:0000313" key="7">
    <source>
        <dbReference type="Proteomes" id="UP000694941"/>
    </source>
</evidence>
<dbReference type="RefSeq" id="XP_022254006.1">
    <property type="nucleotide sequence ID" value="XM_022398298.1"/>
</dbReference>
<evidence type="ECO:0000259" key="6">
    <source>
        <dbReference type="PROSITE" id="PS51982"/>
    </source>
</evidence>
<dbReference type="Proteomes" id="UP000694941">
    <property type="component" value="Unplaced"/>
</dbReference>
<evidence type="ECO:0000313" key="8">
    <source>
        <dbReference type="RefSeq" id="XP_022254006.1"/>
    </source>
</evidence>
<dbReference type="InterPro" id="IPR032392">
    <property type="entry name" value="ULD"/>
</dbReference>